<dbReference type="EMBL" id="HAAD01001674">
    <property type="protein sequence ID" value="CDG67906.1"/>
    <property type="molecule type" value="mRNA"/>
</dbReference>
<evidence type="ECO:0000256" key="4">
    <source>
        <dbReference type="ARBA" id="ARBA00007265"/>
    </source>
</evidence>
<dbReference type="Pfam" id="PF12627">
    <property type="entry name" value="PolyA_pol_RNAbd"/>
    <property type="match status" value="1"/>
</dbReference>
<evidence type="ECO:0000256" key="2">
    <source>
        <dbReference type="ARBA" id="ARBA00004575"/>
    </source>
</evidence>
<keyword evidence="13 17" id="KW-1133">Transmembrane helix</keyword>
<dbReference type="SUPFAM" id="SSF81301">
    <property type="entry name" value="Nucleotidyltransferase"/>
    <property type="match status" value="1"/>
</dbReference>
<dbReference type="SUPFAM" id="SSF81891">
    <property type="entry name" value="Poly A polymerase C-terminal region-like"/>
    <property type="match status" value="1"/>
</dbReference>
<keyword evidence="9" id="KW-0479">Metal-binding</keyword>
<keyword evidence="15" id="KW-0539">Nucleus</keyword>
<evidence type="ECO:0000256" key="13">
    <source>
        <dbReference type="ARBA" id="ARBA00022989"/>
    </source>
</evidence>
<keyword evidence="7" id="KW-0819">tRNA processing</keyword>
<dbReference type="InterPro" id="IPR032828">
    <property type="entry name" value="PolyA_RNA-bd"/>
</dbReference>
<evidence type="ECO:0000256" key="5">
    <source>
        <dbReference type="ARBA" id="ARBA00022679"/>
    </source>
</evidence>
<feature type="domain" description="Poly A polymerase head" evidence="18">
    <location>
        <begin position="440"/>
        <end position="562"/>
    </location>
</feature>
<evidence type="ECO:0000256" key="11">
    <source>
        <dbReference type="ARBA" id="ARBA00022741"/>
    </source>
</evidence>
<keyword evidence="16" id="KW-0694">RNA-binding</keyword>
<dbReference type="OrthoDB" id="445712at2759"/>
<dbReference type="AlphaFoldDB" id="T2M765"/>
<keyword evidence="6 17" id="KW-0812">Transmembrane</keyword>
<dbReference type="GO" id="GO:0001680">
    <property type="term" value="P:tRNA 3'-terminal CCA addition"/>
    <property type="evidence" value="ECO:0007669"/>
    <property type="project" value="TreeGrafter"/>
</dbReference>
<dbReference type="Pfam" id="PF10225">
    <property type="entry name" value="NEMP"/>
    <property type="match status" value="2"/>
</dbReference>
<dbReference type="GO" id="GO:0005739">
    <property type="term" value="C:mitochondrion"/>
    <property type="evidence" value="ECO:0007669"/>
    <property type="project" value="TreeGrafter"/>
</dbReference>
<feature type="non-terminal residue" evidence="20">
    <location>
        <position position="1"/>
    </location>
</feature>
<protein>
    <submittedName>
        <fullName evidence="20">CCA tRNA nucleotidyltransferase 1,mitochondrial</fullName>
    </submittedName>
</protein>
<dbReference type="GO" id="GO:0016779">
    <property type="term" value="F:nucleotidyltransferase activity"/>
    <property type="evidence" value="ECO:0007669"/>
    <property type="project" value="UniProtKB-KW"/>
</dbReference>
<dbReference type="GO" id="GO:1990180">
    <property type="term" value="P:mitochondrial tRNA 3'-end processing"/>
    <property type="evidence" value="ECO:0007669"/>
    <property type="project" value="TreeGrafter"/>
</dbReference>
<evidence type="ECO:0000256" key="1">
    <source>
        <dbReference type="ARBA" id="ARBA00001946"/>
    </source>
</evidence>
<evidence type="ECO:0000256" key="12">
    <source>
        <dbReference type="ARBA" id="ARBA00022842"/>
    </source>
</evidence>
<dbReference type="Gene3D" id="3.30.460.10">
    <property type="entry name" value="Beta Polymerase, domain 2"/>
    <property type="match status" value="1"/>
</dbReference>
<dbReference type="GO" id="GO:0000166">
    <property type="term" value="F:nucleotide binding"/>
    <property type="evidence" value="ECO:0007669"/>
    <property type="project" value="UniProtKB-KW"/>
</dbReference>
<evidence type="ECO:0000259" key="18">
    <source>
        <dbReference type="Pfam" id="PF01743"/>
    </source>
</evidence>
<dbReference type="GO" id="GO:0046872">
    <property type="term" value="F:metal ion binding"/>
    <property type="evidence" value="ECO:0007669"/>
    <property type="project" value="UniProtKB-KW"/>
</dbReference>
<dbReference type="Gene3D" id="1.10.3090.10">
    <property type="entry name" value="cca-adding enzyme, domain 2"/>
    <property type="match status" value="1"/>
</dbReference>
<dbReference type="PANTHER" id="PTHR46173:SF1">
    <property type="entry name" value="CCA TRNA NUCLEOTIDYLTRANSFERASE 1, MITOCHONDRIAL"/>
    <property type="match status" value="1"/>
</dbReference>
<gene>
    <name evidence="20" type="primary">TRNT1</name>
</gene>
<keyword evidence="5 16" id="KW-0808">Transferase</keyword>
<dbReference type="PANTHER" id="PTHR46173">
    <property type="entry name" value="CCA TRNA NUCLEOTIDYLTRANSFERASE 1, MITOCHONDRIAL"/>
    <property type="match status" value="1"/>
</dbReference>
<keyword evidence="12" id="KW-0460">Magnesium</keyword>
<keyword evidence="11" id="KW-0547">Nucleotide-binding</keyword>
<evidence type="ECO:0000256" key="9">
    <source>
        <dbReference type="ARBA" id="ARBA00022723"/>
    </source>
</evidence>
<dbReference type="Pfam" id="PF01743">
    <property type="entry name" value="PolyA_pol"/>
    <property type="match status" value="1"/>
</dbReference>
<keyword evidence="8" id="KW-0548">Nucleotidyltransferase</keyword>
<dbReference type="InterPro" id="IPR050264">
    <property type="entry name" value="Bact_CCA-adding_enz_type3_sf"/>
</dbReference>
<dbReference type="InterPro" id="IPR043519">
    <property type="entry name" value="NT_sf"/>
</dbReference>
<proteinExistence type="evidence at transcript level"/>
<name>T2M765_HYDVU</name>
<evidence type="ECO:0000256" key="10">
    <source>
        <dbReference type="ARBA" id="ARBA00022729"/>
    </source>
</evidence>
<dbReference type="GO" id="GO:0000049">
    <property type="term" value="F:tRNA binding"/>
    <property type="evidence" value="ECO:0007669"/>
    <property type="project" value="TreeGrafter"/>
</dbReference>
<feature type="transmembrane region" description="Helical" evidence="17">
    <location>
        <begin position="201"/>
        <end position="221"/>
    </location>
</feature>
<comment type="similarity">
    <text evidence="4 16">Belongs to the tRNA nucleotidyltransferase/poly(A) polymerase family.</text>
</comment>
<evidence type="ECO:0000256" key="15">
    <source>
        <dbReference type="ARBA" id="ARBA00023242"/>
    </source>
</evidence>
<sequence length="821" mass="94865">RVKGTPLNAFDKVWHAGLLHKLALYGVYRKNFEIKSFLSKSFIKVILEGQRYSSFPVTSGTENETWFLTLFKSKGSKKLVQKISPFDDFIFKFQFEGGQNEEAKIETSFYVMDSMNIGYFLFGCLLYKFAKKLSRSTIFHYTSGATAGVLLTWCFVLFILYKFMPMKKYLTGLIVTISGAGIYFTQKILDNAFYLITKFPYHVLTLSAVSAMIALAILYYYGPPSNERALNLLQWFLQLTAVLPRKYCYLLHRIPKHRFLTLEEYEAQGVLETQKSLKELRMFCSSPSCNSWDFVAKLKYPKRFARFIKSGDHITTDELEAYDNTDEIDYESDEIESHNVNTKSDWNRSANDSCLKDPKLFKVTKLNTSSSLKNSYKNIIIFQNEMLKCIRASYISTTTIKMMSSYSKQLDRFKFPGIKSLLDDDVVGLCNIFIKKGFEIRIVGGAVRDVLLGNPAKDIDLSTTATPQQMVEVFSENKIRFIETGLAHGTLTAHYNGRDFQVTTLRYDIKTDGRHAKVEFTNDWKLDAERRDLTFNSMSMDVNAVLYDYFNGENDLKQGVVRFVGNVENRIREDYLRILRYFRFYGRIAPNIHSHDEKTLNTIKTLSEGLKNLAVERIWLEVSKILTGPLAPHLLLLMQQLNVTESIGFPIVLEDNLKLFETVWTQTRNVDVSPVTLLVTLLENEKIMEDFGSKWKLSNKERIMGLFIISHRSLRNYSEKCPLKPYQDLIVLNSSKGDASVRERVRQLMFYHGKITESFELDKWDIPIFPITGLDLKNCGIKQGPEFGKILIKLKKIWMNSYYCDSKEDLLKKIPEISKLK</sequence>
<evidence type="ECO:0000256" key="16">
    <source>
        <dbReference type="RuleBase" id="RU003953"/>
    </source>
</evidence>
<comment type="cofactor">
    <cofactor evidence="1">
        <name>Mg(2+)</name>
        <dbReference type="ChEBI" id="CHEBI:18420"/>
    </cofactor>
</comment>
<feature type="transmembrane region" description="Helical" evidence="17">
    <location>
        <begin position="169"/>
        <end position="189"/>
    </location>
</feature>
<organism evidence="20">
    <name type="scientific">Hydra vulgaris</name>
    <name type="common">Hydra</name>
    <name type="synonym">Hydra attenuata</name>
    <dbReference type="NCBI Taxonomy" id="6087"/>
    <lineage>
        <taxon>Eukaryota</taxon>
        <taxon>Metazoa</taxon>
        <taxon>Cnidaria</taxon>
        <taxon>Hydrozoa</taxon>
        <taxon>Hydroidolina</taxon>
        <taxon>Anthoathecata</taxon>
        <taxon>Aplanulata</taxon>
        <taxon>Hydridae</taxon>
        <taxon>Hydra</taxon>
    </lineage>
</organism>
<dbReference type="InterPro" id="IPR019358">
    <property type="entry name" value="NEMP_fam"/>
</dbReference>
<evidence type="ECO:0000256" key="6">
    <source>
        <dbReference type="ARBA" id="ARBA00022692"/>
    </source>
</evidence>
<evidence type="ECO:0000256" key="8">
    <source>
        <dbReference type="ARBA" id="ARBA00022695"/>
    </source>
</evidence>
<feature type="domain" description="tRNA nucleotidyltransferase/poly(A) polymerase RNA and SrmB- binding" evidence="19">
    <location>
        <begin position="596"/>
        <end position="645"/>
    </location>
</feature>
<evidence type="ECO:0000256" key="17">
    <source>
        <dbReference type="SAM" id="Phobius"/>
    </source>
</evidence>
<dbReference type="GO" id="GO:0005637">
    <property type="term" value="C:nuclear inner membrane"/>
    <property type="evidence" value="ECO:0007669"/>
    <property type="project" value="UniProtKB-SubCell"/>
</dbReference>
<feature type="transmembrane region" description="Helical" evidence="17">
    <location>
        <begin position="139"/>
        <end position="163"/>
    </location>
</feature>
<evidence type="ECO:0000256" key="14">
    <source>
        <dbReference type="ARBA" id="ARBA00023136"/>
    </source>
</evidence>
<evidence type="ECO:0000259" key="19">
    <source>
        <dbReference type="Pfam" id="PF12627"/>
    </source>
</evidence>
<evidence type="ECO:0000256" key="3">
    <source>
        <dbReference type="ARBA" id="ARBA00005748"/>
    </source>
</evidence>
<dbReference type="InterPro" id="IPR002646">
    <property type="entry name" value="PolA_pol_head_dom"/>
</dbReference>
<evidence type="ECO:0000256" key="7">
    <source>
        <dbReference type="ARBA" id="ARBA00022694"/>
    </source>
</evidence>
<reference evidence="20" key="1">
    <citation type="journal article" date="2013" name="Genome Biol. Evol.">
        <title>Punctuated emergences of genetic and phenotypic innovations in eumetazoan, bilaterian, euteleostome, and hominidae ancestors.</title>
        <authorList>
            <person name="Wenger Y."/>
            <person name="Galliot B."/>
        </authorList>
    </citation>
    <scope>NUCLEOTIDE SEQUENCE</scope>
    <source>
        <tissue evidence="20">Whole animals</tissue>
    </source>
</reference>
<comment type="similarity">
    <text evidence="3">Belongs to the NEMP family.</text>
</comment>
<evidence type="ECO:0000313" key="20">
    <source>
        <dbReference type="EMBL" id="CDG67906.1"/>
    </source>
</evidence>
<comment type="subcellular location">
    <subcellularLocation>
        <location evidence="2">Nucleus inner membrane</location>
        <topology evidence="2">Multi-pass membrane protein</topology>
        <orientation evidence="2">Nucleoplasmic side</orientation>
    </subcellularLocation>
</comment>
<accession>T2M765</accession>
<keyword evidence="14 17" id="KW-0472">Membrane</keyword>
<keyword evidence="10" id="KW-0732">Signal</keyword>
<dbReference type="CDD" id="cd05398">
    <property type="entry name" value="NT_ClassII-CCAase"/>
    <property type="match status" value="1"/>
</dbReference>